<dbReference type="GO" id="GO:0005737">
    <property type="term" value="C:cytoplasm"/>
    <property type="evidence" value="ECO:0007669"/>
    <property type="project" value="TreeGrafter"/>
</dbReference>
<dbReference type="SUPFAM" id="SSF52540">
    <property type="entry name" value="P-loop containing nucleoside triphosphate hydrolases"/>
    <property type="match status" value="4"/>
</dbReference>
<feature type="domain" description="AAA+ ATPase" evidence="4">
    <location>
        <begin position="26"/>
        <end position="138"/>
    </location>
</feature>
<dbReference type="GO" id="GO:0030488">
    <property type="term" value="P:tRNA methylation"/>
    <property type="evidence" value="ECO:0007669"/>
    <property type="project" value="TreeGrafter"/>
</dbReference>
<dbReference type="Pfam" id="PF01926">
    <property type="entry name" value="MMR_HSR1"/>
    <property type="match status" value="2"/>
</dbReference>
<proteinExistence type="inferred from homology"/>
<keyword evidence="2" id="KW-0175">Coiled coil</keyword>
<feature type="domain" description="AAA+ ATPase" evidence="4">
    <location>
        <begin position="845"/>
        <end position="1057"/>
    </location>
</feature>
<comment type="similarity">
    <text evidence="1">Belongs to the TRAFAC class TrmE-Era-EngA-EngB-Septin-like GTPase superfamily. Septin GTPase family.</text>
</comment>
<feature type="coiled-coil region" evidence="2">
    <location>
        <begin position="1098"/>
        <end position="1125"/>
    </location>
</feature>
<protein>
    <recommendedName>
        <fullName evidence="4">AAA+ ATPase domain-containing protein</fullName>
    </recommendedName>
</protein>
<keyword evidence="6" id="KW-1185">Reference proteome</keyword>
<evidence type="ECO:0000256" key="2">
    <source>
        <dbReference type="SAM" id="Coils"/>
    </source>
</evidence>
<dbReference type="PANTHER" id="PTHR42714:SF2">
    <property type="entry name" value="TRNA MODIFICATION GTPASE GTPBP3, MITOCHONDRIAL"/>
    <property type="match status" value="1"/>
</dbReference>
<gene>
    <name evidence="5" type="ORF">D9756_008416</name>
</gene>
<dbReference type="Gene3D" id="3.40.50.300">
    <property type="entry name" value="P-loop containing nucleotide triphosphate hydrolases"/>
    <property type="match status" value="4"/>
</dbReference>
<evidence type="ECO:0000256" key="1">
    <source>
        <dbReference type="RuleBase" id="RU004560"/>
    </source>
</evidence>
<name>A0A8H5D1K8_9AGAR</name>
<feature type="region of interest" description="Disordered" evidence="3">
    <location>
        <begin position="1145"/>
        <end position="1169"/>
    </location>
</feature>
<dbReference type="GO" id="GO:0002098">
    <property type="term" value="P:tRNA wobble uridine modification"/>
    <property type="evidence" value="ECO:0007669"/>
    <property type="project" value="TreeGrafter"/>
</dbReference>
<evidence type="ECO:0000256" key="3">
    <source>
        <dbReference type="SAM" id="MobiDB-lite"/>
    </source>
</evidence>
<dbReference type="InterPro" id="IPR006073">
    <property type="entry name" value="GTP-bd"/>
</dbReference>
<dbReference type="Pfam" id="PF00735">
    <property type="entry name" value="Septin"/>
    <property type="match status" value="1"/>
</dbReference>
<dbReference type="InterPro" id="IPR003593">
    <property type="entry name" value="AAA+_ATPase"/>
</dbReference>
<feature type="coiled-coil region" evidence="2">
    <location>
        <begin position="717"/>
        <end position="779"/>
    </location>
</feature>
<dbReference type="OrthoDB" id="8954335at2759"/>
<dbReference type="EMBL" id="JAACJO010000013">
    <property type="protein sequence ID" value="KAF5351031.1"/>
    <property type="molecule type" value="Genomic_DNA"/>
</dbReference>
<keyword evidence="1" id="KW-0342">GTP-binding</keyword>
<keyword evidence="1" id="KW-0547">Nucleotide-binding</keyword>
<accession>A0A8H5D1K8</accession>
<organism evidence="5 6">
    <name type="scientific">Leucocoprinus leucothites</name>
    <dbReference type="NCBI Taxonomy" id="201217"/>
    <lineage>
        <taxon>Eukaryota</taxon>
        <taxon>Fungi</taxon>
        <taxon>Dikarya</taxon>
        <taxon>Basidiomycota</taxon>
        <taxon>Agaricomycotina</taxon>
        <taxon>Agaricomycetes</taxon>
        <taxon>Agaricomycetidae</taxon>
        <taxon>Agaricales</taxon>
        <taxon>Agaricineae</taxon>
        <taxon>Agaricaceae</taxon>
        <taxon>Leucocoprinus</taxon>
    </lineage>
</organism>
<dbReference type="Proteomes" id="UP000559027">
    <property type="component" value="Unassembled WGS sequence"/>
</dbReference>
<dbReference type="AlphaFoldDB" id="A0A8H5D1K8"/>
<dbReference type="PANTHER" id="PTHR42714">
    <property type="entry name" value="TRNA MODIFICATION GTPASE GTPBP3"/>
    <property type="match status" value="1"/>
</dbReference>
<comment type="caution">
    <text evidence="5">The sequence shown here is derived from an EMBL/GenBank/DDBJ whole genome shotgun (WGS) entry which is preliminary data.</text>
</comment>
<reference evidence="5 6" key="1">
    <citation type="journal article" date="2020" name="ISME J.">
        <title>Uncovering the hidden diversity of litter-decomposition mechanisms in mushroom-forming fungi.</title>
        <authorList>
            <person name="Floudas D."/>
            <person name="Bentzer J."/>
            <person name="Ahren D."/>
            <person name="Johansson T."/>
            <person name="Persson P."/>
            <person name="Tunlid A."/>
        </authorList>
    </citation>
    <scope>NUCLEOTIDE SEQUENCE [LARGE SCALE GENOMIC DNA]</scope>
    <source>
        <strain evidence="5 6">CBS 146.42</strain>
    </source>
</reference>
<evidence type="ECO:0000313" key="6">
    <source>
        <dbReference type="Proteomes" id="UP000559027"/>
    </source>
</evidence>
<evidence type="ECO:0000313" key="5">
    <source>
        <dbReference type="EMBL" id="KAF5351031.1"/>
    </source>
</evidence>
<dbReference type="SMART" id="SM00382">
    <property type="entry name" value="AAA"/>
    <property type="match status" value="3"/>
</dbReference>
<dbReference type="CDD" id="cd00882">
    <property type="entry name" value="Ras_like_GTPase"/>
    <property type="match status" value="3"/>
</dbReference>
<dbReference type="InterPro" id="IPR030379">
    <property type="entry name" value="G_SEPTIN_dom"/>
</dbReference>
<feature type="domain" description="AAA+ ATPase" evidence="4">
    <location>
        <begin position="249"/>
        <end position="412"/>
    </location>
</feature>
<evidence type="ECO:0000259" key="4">
    <source>
        <dbReference type="SMART" id="SM00382"/>
    </source>
</evidence>
<dbReference type="GO" id="GO:0005525">
    <property type="term" value="F:GTP binding"/>
    <property type="evidence" value="ECO:0007669"/>
    <property type="project" value="UniProtKB-KW"/>
</dbReference>
<sequence>MHMLSDRNFDHIDEVVPVGPHELNGDDMLILLMGPPGTGKSTFIQTVVGAHYMGNVVNHDLQTAANEVSALRITFRDNDKPNLVLLDTPGSRNEHQIGYSTLLPVVNWLNAAGTSNSTTKENTILRKVSGILYLHRITDNRFAGGVAENFELFKKFCPEEFYKRIILTTTMWPNEGSPGYSLELRREYETCEQTLKVRHWQDMITLGSEARRFTGTSRSAQEIVNLIVKTERSRLIEVIPVTAHELKDDDIVIVVMGPTGVGKSTFIQTAVEEHYRTNEVGHQLGSATIEVSALRLMFKGGDKPNIVLVDTPGFDDTYAHEVEIFETIVNWLDATGSINSRTGKDGRVSGILYLHRITDIRFSGSVAVNFELFKKLCGEDFYKRVILTTTMWPDENNPAYSLELKKEYEKREQELKDNHWGIMIKSGSKVSRFTKTLHSVEKLVNEIVEIENRNQEQPMMRIQLELMSKSLWETQAGEYIRKIRNLLKREKFPPPRLFKEFDFTNIDKVMPISARDLLEDDMIIVVMGPPLAGKSTFIQTVAGAPHNHVGAGEQQSATGEVSALRISFRGPSNTNVVFVDTPGFGRAGKTDLQTLATIAKWFKDTGLSDYKTRESADLRRISGFIYLYPITNIGTPVDTIQKSFEMFQKLCGRGFCDRVILTTTMWPGERDAAYWPCVYRQKTLEASDWRRMIAWGSKVCRFDKTLGSAEAIVNKIVIAEREKRERLLEQVVQIQKELVRELKPLPNTQAGQHLRAILNQLVQQQSKQLKQLKQDLKSSAGLDVELSIKLDRLQRAKEENERDIITLKPRSLPSQVFSKIRLFPAGRYLTVVGFLMLPTSSSNYDDIIIAFMGPTGSGKSFFIDLLTNQPGQRAQNTTKSVTQDIEATRVPYPDDPKRSIVLVDTPGFDDATRTDMQILTLISDWLKKTYKRHLKLSGLIYLHRITDNRMYGKSYMNLRTFAELCGEPAASRVILVTTMWERLMGQQAVGEARERELKDVYWRPLIEKGSRVDALRVATNREAWSIIKAVANERLKMERNLAKGKTADDSIVLLQEERVDNKTALFETHAGQSLYNDYQRRLLGQKEKMKTVLAQVEKSNDKQLKKDLRKEYDKLKREFDQTFSDAETLRGSTFSRLLSLLTGGSKGAKETKAKAIGMPAELQDPRGKK</sequence>
<dbReference type="InterPro" id="IPR027417">
    <property type="entry name" value="P-loop_NTPase"/>
</dbReference>